<feature type="coiled-coil region" evidence="1">
    <location>
        <begin position="173"/>
        <end position="233"/>
    </location>
</feature>
<protein>
    <submittedName>
        <fullName evidence="3">Lif1p</fullName>
    </submittedName>
</protein>
<evidence type="ECO:0000256" key="2">
    <source>
        <dbReference type="SAM" id="MobiDB-lite"/>
    </source>
</evidence>
<dbReference type="VEuPathDB" id="FungiDB:SPAR_G01550"/>
<dbReference type="InterPro" id="IPR014751">
    <property type="entry name" value="XRCC4-like_C"/>
</dbReference>
<feature type="region of interest" description="Disordered" evidence="2">
    <location>
        <begin position="361"/>
        <end position="413"/>
    </location>
</feature>
<gene>
    <name evidence="3" type="primary">LIF1</name>
    <name evidence="3" type="ORF">SPAR_G01550</name>
</gene>
<dbReference type="OrthoDB" id="4067005at2759"/>
<dbReference type="KEGG" id="spao:SPAR_G01550"/>
<evidence type="ECO:0000313" key="3">
    <source>
        <dbReference type="RefSeq" id="XP_033766277.1"/>
    </source>
</evidence>
<reference evidence="3" key="2">
    <citation type="submission" date="2020-01" db="EMBL/GenBank/DDBJ databases">
        <title>Population-level Yeast Reference Genomes.</title>
        <authorList>
            <person name="Yue J.-X."/>
        </authorList>
    </citation>
    <scope>NUCLEOTIDE SEQUENCE</scope>
    <source>
        <strain evidence="3">CBS432</strain>
    </source>
</reference>
<dbReference type="SUPFAM" id="SSF58022">
    <property type="entry name" value="XRCC4, C-terminal oligomerization domain"/>
    <property type="match status" value="1"/>
</dbReference>
<feature type="compositionally biased region" description="Basic and acidic residues" evidence="2">
    <location>
        <begin position="325"/>
        <end position="334"/>
    </location>
</feature>
<organism evidence="3">
    <name type="scientific">Saccharomyces paradoxus</name>
    <name type="common">Yeast</name>
    <name type="synonym">Saccharomyces douglasii</name>
    <dbReference type="NCBI Taxonomy" id="27291"/>
    <lineage>
        <taxon>Eukaryota</taxon>
        <taxon>Fungi</taxon>
        <taxon>Dikarya</taxon>
        <taxon>Ascomycota</taxon>
        <taxon>Saccharomycotina</taxon>
        <taxon>Saccharomycetes</taxon>
        <taxon>Saccharomycetales</taxon>
        <taxon>Saccharomycetaceae</taxon>
        <taxon>Saccharomyces</taxon>
    </lineage>
</organism>
<name>A0A8B8UR73_SACPA</name>
<dbReference type="GeneID" id="54630549"/>
<reference evidence="3" key="3">
    <citation type="submission" date="2025-07" db="EMBL/GenBank/DDBJ databases">
        <authorList>
            <consortium name="NCBI Genome Project"/>
        </authorList>
    </citation>
    <scope>NUCLEOTIDE SEQUENCE</scope>
    <source>
        <strain evidence="3">CBS432</strain>
    </source>
</reference>
<reference evidence="3" key="1">
    <citation type="journal article" date="2017" name="Nat. Genet.">
        <title>Contrasting evolutionary genome dynamics between domesticated and wild yeasts.</title>
        <authorList>
            <person name="Yue J.X."/>
            <person name="Li J."/>
            <person name="Aigrain L."/>
            <person name="Hallin J."/>
            <person name="Persson K."/>
            <person name="Oliver K."/>
            <person name="Bergstrom A."/>
            <person name="Coupland P."/>
            <person name="Warringer J."/>
            <person name="Lagomarsino M.C."/>
            <person name="Fischer G."/>
            <person name="Durbin R."/>
            <person name="Liti G."/>
        </authorList>
    </citation>
    <scope>NUCLEOTIDE SEQUENCE</scope>
    <source>
        <strain evidence="3">CBS432</strain>
    </source>
</reference>
<sequence length="413" mass="47323">MSQLMEFVSCIAMVNEGEIGEDEHGLCKIQIEDGASLETLDENNLSELKILNMLVSEGTEIFSKGRFGINDVRIFAGENIDKESKKYVWYELLKMLTGHRVYIASLDKKVVFTKWTCRMQNDEVWKVVMELESSAITRKIAELTLHPVTNGETDLFEMADKLYQDICYVNDSYRNMKESNSSNRNRVEELTRERELLDQLLEERDERTRTMVVALLNEKKKKIRELHEILRRNNIKVSDDDVSDSTLINMEVAKPISELNSPGKRLKQRRTVEPQNLNAKLKDTNRRRANRRISNHSAIKLEDDDFDDFQFFGLSKRPIIAAKDKLSENDDDTRSVSSMSDSSNDNRKHLAFLEENRIQLSAGKLSKNHGAIPGSESETDASAEEKKSPNNSEQGTNDKESCLQTESETDIEA</sequence>
<evidence type="ECO:0000256" key="1">
    <source>
        <dbReference type="SAM" id="Coils"/>
    </source>
</evidence>
<accession>A0A8B8UR73</accession>
<keyword evidence="1" id="KW-0175">Coiled coil</keyword>
<proteinExistence type="predicted"/>
<dbReference type="RefSeq" id="XP_033766277.1">
    <property type="nucleotide sequence ID" value="XM_033910386.1"/>
</dbReference>
<dbReference type="Gene3D" id="1.20.5.370">
    <property type="match status" value="1"/>
</dbReference>
<reference evidence="3" key="4">
    <citation type="submission" date="2025-08" db="UniProtKB">
        <authorList>
            <consortium name="RefSeq"/>
        </authorList>
    </citation>
    <scope>IDENTIFICATION</scope>
    <source>
        <strain evidence="3">CBS432</strain>
    </source>
</reference>
<dbReference type="AlphaFoldDB" id="A0A8B8UR73"/>
<feature type="region of interest" description="Disordered" evidence="2">
    <location>
        <begin position="325"/>
        <end position="347"/>
    </location>
</feature>